<name>A0A6A5KT24_9PLEO</name>
<keyword evidence="7" id="KW-1185">Reference proteome</keyword>
<proteinExistence type="predicted"/>
<gene>
    <name evidence="6" type="ORF">BDW02DRAFT_627740</name>
</gene>
<reference evidence="6" key="1">
    <citation type="submission" date="2020-01" db="EMBL/GenBank/DDBJ databases">
        <authorList>
            <consortium name="DOE Joint Genome Institute"/>
            <person name="Haridas S."/>
            <person name="Albert R."/>
            <person name="Binder M."/>
            <person name="Bloem J."/>
            <person name="Labutti K."/>
            <person name="Salamov A."/>
            <person name="Andreopoulos B."/>
            <person name="Baker S.E."/>
            <person name="Barry K."/>
            <person name="Bills G."/>
            <person name="Bluhm B.H."/>
            <person name="Cannon C."/>
            <person name="Castanera R."/>
            <person name="Culley D.E."/>
            <person name="Daum C."/>
            <person name="Ezra D."/>
            <person name="Gonzalez J.B."/>
            <person name="Henrissat B."/>
            <person name="Kuo A."/>
            <person name="Liang C."/>
            <person name="Lipzen A."/>
            <person name="Lutzoni F."/>
            <person name="Magnuson J."/>
            <person name="Mondo S."/>
            <person name="Nolan M."/>
            <person name="Ohm R."/>
            <person name="Pangilinan J."/>
            <person name="Park H.-J."/>
            <person name="Ramirez L."/>
            <person name="Alfaro M."/>
            <person name="Sun H."/>
            <person name="Tritt A."/>
            <person name="Yoshinaga Y."/>
            <person name="Zwiers L.-H."/>
            <person name="Turgeon B.G."/>
            <person name="Goodwin S.B."/>
            <person name="Spatafora J.W."/>
            <person name="Crous P.W."/>
            <person name="Grigoriev I.V."/>
        </authorList>
    </citation>
    <scope>NUCLEOTIDE SEQUENCE</scope>
    <source>
        <strain evidence="6">P77</strain>
    </source>
</reference>
<keyword evidence="1" id="KW-0479">Metal-binding</keyword>
<evidence type="ECO:0000259" key="5">
    <source>
        <dbReference type="PROSITE" id="PS50865"/>
    </source>
</evidence>
<dbReference type="Gene3D" id="6.10.140.2220">
    <property type="match status" value="1"/>
</dbReference>
<dbReference type="InterPro" id="IPR002893">
    <property type="entry name" value="Znf_MYND"/>
</dbReference>
<dbReference type="Proteomes" id="UP000800040">
    <property type="component" value="Unassembled WGS sequence"/>
</dbReference>
<dbReference type="Pfam" id="PF01753">
    <property type="entry name" value="zf-MYND"/>
    <property type="match status" value="1"/>
</dbReference>
<accession>A0A6A5KT24</accession>
<organism evidence="6 7">
    <name type="scientific">Decorospora gaudefroyi</name>
    <dbReference type="NCBI Taxonomy" id="184978"/>
    <lineage>
        <taxon>Eukaryota</taxon>
        <taxon>Fungi</taxon>
        <taxon>Dikarya</taxon>
        <taxon>Ascomycota</taxon>
        <taxon>Pezizomycotina</taxon>
        <taxon>Dothideomycetes</taxon>
        <taxon>Pleosporomycetidae</taxon>
        <taxon>Pleosporales</taxon>
        <taxon>Pleosporineae</taxon>
        <taxon>Pleosporaceae</taxon>
        <taxon>Decorospora</taxon>
    </lineage>
</organism>
<sequence>MKWKTPSNQVPRGFDPDEFEDWLWRREKPKEFAQLGKLTDLRNGEIFPSFDALPNSNSVDLDSFGKVDGRLWCFLGEIVDSMTLHHLALRLTDVDNKNIPLHFETNDRGSELTAKQIQKGYTVAVLYAQRRTFTYGDPGISLEDPHMLKIFPVSLERLLELNGQVQQFSTSIDGIRTCHGCGKKASSLNRYGKCSLFWYCDSGCQRTGWEDRGHKPDCKLLKRPDLRGLFFLKWA</sequence>
<dbReference type="AlphaFoldDB" id="A0A6A5KT24"/>
<evidence type="ECO:0000313" key="6">
    <source>
        <dbReference type="EMBL" id="KAF1837624.1"/>
    </source>
</evidence>
<dbReference type="PROSITE" id="PS50865">
    <property type="entry name" value="ZF_MYND_2"/>
    <property type="match status" value="1"/>
</dbReference>
<evidence type="ECO:0000313" key="7">
    <source>
        <dbReference type="Proteomes" id="UP000800040"/>
    </source>
</evidence>
<dbReference type="OrthoDB" id="265717at2759"/>
<evidence type="ECO:0000256" key="1">
    <source>
        <dbReference type="ARBA" id="ARBA00022723"/>
    </source>
</evidence>
<dbReference type="GO" id="GO:0008270">
    <property type="term" value="F:zinc ion binding"/>
    <property type="evidence" value="ECO:0007669"/>
    <property type="project" value="UniProtKB-KW"/>
</dbReference>
<keyword evidence="2 4" id="KW-0863">Zinc-finger</keyword>
<feature type="domain" description="MYND-type" evidence="5">
    <location>
        <begin position="178"/>
        <end position="218"/>
    </location>
</feature>
<evidence type="ECO:0000256" key="3">
    <source>
        <dbReference type="ARBA" id="ARBA00022833"/>
    </source>
</evidence>
<keyword evidence="3" id="KW-0862">Zinc</keyword>
<protein>
    <recommendedName>
        <fullName evidence="5">MYND-type domain-containing protein</fullName>
    </recommendedName>
</protein>
<dbReference type="SUPFAM" id="SSF144232">
    <property type="entry name" value="HIT/MYND zinc finger-like"/>
    <property type="match status" value="1"/>
</dbReference>
<dbReference type="EMBL" id="ML975259">
    <property type="protein sequence ID" value="KAF1837624.1"/>
    <property type="molecule type" value="Genomic_DNA"/>
</dbReference>
<evidence type="ECO:0000256" key="2">
    <source>
        <dbReference type="ARBA" id="ARBA00022771"/>
    </source>
</evidence>
<evidence type="ECO:0000256" key="4">
    <source>
        <dbReference type="PROSITE-ProRule" id="PRU00134"/>
    </source>
</evidence>